<dbReference type="Pfam" id="PF06580">
    <property type="entry name" value="His_kinase"/>
    <property type="match status" value="1"/>
</dbReference>
<dbReference type="Pfam" id="PF02743">
    <property type="entry name" value="dCache_1"/>
    <property type="match status" value="1"/>
</dbReference>
<feature type="transmembrane region" description="Helical" evidence="14">
    <location>
        <begin position="308"/>
        <end position="334"/>
    </location>
</feature>
<dbReference type="Pfam" id="PF00672">
    <property type="entry name" value="HAMP"/>
    <property type="match status" value="1"/>
</dbReference>
<evidence type="ECO:0000256" key="7">
    <source>
        <dbReference type="ARBA" id="ARBA00022692"/>
    </source>
</evidence>
<dbReference type="InterPro" id="IPR005467">
    <property type="entry name" value="His_kinase_dom"/>
</dbReference>
<dbReference type="EMBL" id="JBHUMY010000041">
    <property type="protein sequence ID" value="MFD2663314.1"/>
    <property type="molecule type" value="Genomic_DNA"/>
</dbReference>
<keyword evidence="10" id="KW-0067">ATP-binding</keyword>
<evidence type="ECO:0000256" key="10">
    <source>
        <dbReference type="ARBA" id="ARBA00022840"/>
    </source>
</evidence>
<keyword evidence="4" id="KW-1003">Cell membrane</keyword>
<dbReference type="PROSITE" id="PS50885">
    <property type="entry name" value="HAMP"/>
    <property type="match status" value="1"/>
</dbReference>
<keyword evidence="11 14" id="KW-1133">Transmembrane helix</keyword>
<evidence type="ECO:0000259" key="15">
    <source>
        <dbReference type="PROSITE" id="PS50109"/>
    </source>
</evidence>
<evidence type="ECO:0000259" key="16">
    <source>
        <dbReference type="PROSITE" id="PS50885"/>
    </source>
</evidence>
<keyword evidence="18" id="KW-1185">Reference proteome</keyword>
<dbReference type="RefSeq" id="WP_379279077.1">
    <property type="nucleotide sequence ID" value="NZ_JBHUGT010000039.1"/>
</dbReference>
<dbReference type="InterPro" id="IPR003660">
    <property type="entry name" value="HAMP_dom"/>
</dbReference>
<dbReference type="CDD" id="cd12912">
    <property type="entry name" value="PDC2_MCP_like"/>
    <property type="match status" value="1"/>
</dbReference>
<dbReference type="PRINTS" id="PR00344">
    <property type="entry name" value="BCTRLSENSOR"/>
</dbReference>
<evidence type="ECO:0000256" key="3">
    <source>
        <dbReference type="ARBA" id="ARBA00012438"/>
    </source>
</evidence>
<comment type="subcellular location">
    <subcellularLocation>
        <location evidence="2">Cell membrane</location>
        <topology evidence="2">Multi-pass membrane protein</topology>
    </subcellularLocation>
</comment>
<evidence type="ECO:0000256" key="13">
    <source>
        <dbReference type="ARBA" id="ARBA00023136"/>
    </source>
</evidence>
<evidence type="ECO:0000256" key="5">
    <source>
        <dbReference type="ARBA" id="ARBA00022553"/>
    </source>
</evidence>
<keyword evidence="7 14" id="KW-0812">Transmembrane</keyword>
<dbReference type="InterPro" id="IPR036890">
    <property type="entry name" value="HATPase_C_sf"/>
</dbReference>
<keyword evidence="6" id="KW-0808">Transferase</keyword>
<evidence type="ECO:0000256" key="14">
    <source>
        <dbReference type="SAM" id="Phobius"/>
    </source>
</evidence>
<dbReference type="PANTHER" id="PTHR34220">
    <property type="entry name" value="SENSOR HISTIDINE KINASE YPDA"/>
    <property type="match status" value="1"/>
</dbReference>
<protein>
    <recommendedName>
        <fullName evidence="3">histidine kinase</fullName>
        <ecNumber evidence="3">2.7.13.3</ecNumber>
    </recommendedName>
</protein>
<evidence type="ECO:0000313" key="17">
    <source>
        <dbReference type="EMBL" id="MFD2663314.1"/>
    </source>
</evidence>
<dbReference type="CDD" id="cd18773">
    <property type="entry name" value="PDC1_HK_sensor"/>
    <property type="match status" value="1"/>
</dbReference>
<evidence type="ECO:0000256" key="9">
    <source>
        <dbReference type="ARBA" id="ARBA00022777"/>
    </source>
</evidence>
<evidence type="ECO:0000256" key="11">
    <source>
        <dbReference type="ARBA" id="ARBA00022989"/>
    </source>
</evidence>
<dbReference type="InterPro" id="IPR033479">
    <property type="entry name" value="dCache_1"/>
</dbReference>
<keyword evidence="8" id="KW-0547">Nucleotide-binding</keyword>
<dbReference type="SMART" id="SM00304">
    <property type="entry name" value="HAMP"/>
    <property type="match status" value="1"/>
</dbReference>
<dbReference type="Gene3D" id="3.30.565.10">
    <property type="entry name" value="Histidine kinase-like ATPase, C-terminal domain"/>
    <property type="match status" value="1"/>
</dbReference>
<keyword evidence="5" id="KW-0597">Phosphoprotein</keyword>
<dbReference type="Pfam" id="PF02518">
    <property type="entry name" value="HATPase_c"/>
    <property type="match status" value="1"/>
</dbReference>
<dbReference type="SUPFAM" id="SSF55874">
    <property type="entry name" value="ATPase domain of HSP90 chaperone/DNA topoisomerase II/histidine kinase"/>
    <property type="match status" value="1"/>
</dbReference>
<dbReference type="InterPro" id="IPR003594">
    <property type="entry name" value="HATPase_dom"/>
</dbReference>
<name>A0ABW5R3R2_9BACL</name>
<dbReference type="CDD" id="cd06225">
    <property type="entry name" value="HAMP"/>
    <property type="match status" value="1"/>
</dbReference>
<keyword evidence="9 17" id="KW-0418">Kinase</keyword>
<sequence length="606" mass="68416">MKRKQALRLWQIAQRMLFLQDRPLSVKLLVFLGLLVIVPLVVVGVISYVKSSAILQDGASRSSWQIMAQVKSHIEYYIRDFEIDSIRLMNQPNMRKLLTMDNAEEIESSGMKDRILQLFKDTAYSRPDLSRITLLLEGKAVIDTAGGDEGQALAALPHSEWYATVPMNGDIKLVSRVSQRRNRTENVISIAKRIIDPQTLEPAGMLIMDINFKRIEEIAYNVTVGRSGYMAILDEQGRYIYHPDPAMLGHKAAFRHIDWMLSEDNGYFQTGNEPFYTFNRSSYLNWYLISVMPAEELTRGVAYIGRTLSVTVLVTLFVAYLFAIGFAASIVAPIRKLQFFMKRVKEGDFAARAKVDSKDEIGRLANDFNGMVETVQVLMDEVYAARLREAELSLWQKEAELKLLQSQVNPHFLYNALETVRGMALERDMGDIAKLVSSLAKLLRYNLNNKSPVVSLKEELAICRMYLAIQKFRFEEKLSFAIDVPDWALSQEIVKFSLQPLVENSVIHGMEPGTAKVSITIGVSRISEESYALTIEDTGAGIPPERLRDIRLGLRHNDASMAGEHIGMLNVHRRIVHLCGEPYGLRVDSEPGQGTSVSVHLPLKEA</sequence>
<feature type="domain" description="HAMP" evidence="16">
    <location>
        <begin position="328"/>
        <end position="380"/>
    </location>
</feature>
<organism evidence="17 18">
    <name type="scientific">Paenibacillus thailandensis</name>
    <dbReference type="NCBI Taxonomy" id="393250"/>
    <lineage>
        <taxon>Bacteria</taxon>
        <taxon>Bacillati</taxon>
        <taxon>Bacillota</taxon>
        <taxon>Bacilli</taxon>
        <taxon>Bacillales</taxon>
        <taxon>Paenibacillaceae</taxon>
        <taxon>Paenibacillus</taxon>
    </lineage>
</organism>
<dbReference type="PROSITE" id="PS50109">
    <property type="entry name" value="HIS_KIN"/>
    <property type="match status" value="1"/>
</dbReference>
<evidence type="ECO:0000256" key="8">
    <source>
        <dbReference type="ARBA" id="ARBA00022741"/>
    </source>
</evidence>
<feature type="transmembrane region" description="Helical" evidence="14">
    <location>
        <begin position="24"/>
        <end position="49"/>
    </location>
</feature>
<keyword evidence="13 14" id="KW-0472">Membrane</keyword>
<dbReference type="PANTHER" id="PTHR34220:SF7">
    <property type="entry name" value="SENSOR HISTIDINE KINASE YPDA"/>
    <property type="match status" value="1"/>
</dbReference>
<reference evidence="18" key="1">
    <citation type="journal article" date="2019" name="Int. J. Syst. Evol. Microbiol.">
        <title>The Global Catalogue of Microorganisms (GCM) 10K type strain sequencing project: providing services to taxonomists for standard genome sequencing and annotation.</title>
        <authorList>
            <consortium name="The Broad Institute Genomics Platform"/>
            <consortium name="The Broad Institute Genome Sequencing Center for Infectious Disease"/>
            <person name="Wu L."/>
            <person name="Ma J."/>
        </authorList>
    </citation>
    <scope>NUCLEOTIDE SEQUENCE [LARGE SCALE GENOMIC DNA]</scope>
    <source>
        <strain evidence="18">TISTR 1827</strain>
    </source>
</reference>
<dbReference type="Gene3D" id="6.10.340.10">
    <property type="match status" value="1"/>
</dbReference>
<feature type="domain" description="Histidine kinase" evidence="15">
    <location>
        <begin position="498"/>
        <end position="605"/>
    </location>
</feature>
<evidence type="ECO:0000256" key="1">
    <source>
        <dbReference type="ARBA" id="ARBA00000085"/>
    </source>
</evidence>
<dbReference type="InterPro" id="IPR004358">
    <property type="entry name" value="Sig_transdc_His_kin-like_C"/>
</dbReference>
<evidence type="ECO:0000256" key="4">
    <source>
        <dbReference type="ARBA" id="ARBA00022475"/>
    </source>
</evidence>
<comment type="catalytic activity">
    <reaction evidence="1">
        <text>ATP + protein L-histidine = ADP + protein N-phospho-L-histidine.</text>
        <dbReference type="EC" id="2.7.13.3"/>
    </reaction>
</comment>
<keyword evidence="12" id="KW-0902">Two-component regulatory system</keyword>
<evidence type="ECO:0000256" key="2">
    <source>
        <dbReference type="ARBA" id="ARBA00004651"/>
    </source>
</evidence>
<accession>A0ABW5R3R2</accession>
<dbReference type="Gene3D" id="3.30.450.20">
    <property type="entry name" value="PAS domain"/>
    <property type="match status" value="2"/>
</dbReference>
<evidence type="ECO:0000256" key="6">
    <source>
        <dbReference type="ARBA" id="ARBA00022679"/>
    </source>
</evidence>
<dbReference type="SUPFAM" id="SSF158472">
    <property type="entry name" value="HAMP domain-like"/>
    <property type="match status" value="1"/>
</dbReference>
<gene>
    <name evidence="17" type="ORF">ACFSW5_24045</name>
</gene>
<proteinExistence type="predicted"/>
<dbReference type="GO" id="GO:0016301">
    <property type="term" value="F:kinase activity"/>
    <property type="evidence" value="ECO:0007669"/>
    <property type="project" value="UniProtKB-KW"/>
</dbReference>
<dbReference type="InterPro" id="IPR010559">
    <property type="entry name" value="Sig_transdc_His_kin_internal"/>
</dbReference>
<evidence type="ECO:0000256" key="12">
    <source>
        <dbReference type="ARBA" id="ARBA00023012"/>
    </source>
</evidence>
<dbReference type="EC" id="2.7.13.3" evidence="3"/>
<dbReference type="InterPro" id="IPR050640">
    <property type="entry name" value="Bact_2-comp_sensor_kinase"/>
</dbReference>
<comment type="caution">
    <text evidence="17">The sequence shown here is derived from an EMBL/GenBank/DDBJ whole genome shotgun (WGS) entry which is preliminary data.</text>
</comment>
<dbReference type="SMART" id="SM00387">
    <property type="entry name" value="HATPase_c"/>
    <property type="match status" value="1"/>
</dbReference>
<dbReference type="Proteomes" id="UP001597493">
    <property type="component" value="Unassembled WGS sequence"/>
</dbReference>
<evidence type="ECO:0000313" key="18">
    <source>
        <dbReference type="Proteomes" id="UP001597493"/>
    </source>
</evidence>